<dbReference type="AlphaFoldDB" id="A0A5J4IUR9"/>
<organism evidence="3 4">
    <name type="scientific">Patiriisocius marinus</name>
    <dbReference type="NCBI Taxonomy" id="1397112"/>
    <lineage>
        <taxon>Bacteria</taxon>
        <taxon>Pseudomonadati</taxon>
        <taxon>Bacteroidota</taxon>
        <taxon>Flavobacteriia</taxon>
        <taxon>Flavobacteriales</taxon>
        <taxon>Flavobacteriaceae</taxon>
        <taxon>Patiriisocius</taxon>
    </lineage>
</organism>
<sequence length="304" mass="33464">MKKLLIIATGVSLLLYGYSGHSQENTRQQVNYLNISPENQTITAPVNSLVTVYAAVYYHSLWNNCYANCDIAYVSSNNGFVSLNYNNSILSSNETRIATMNFQNSVPETETYYFNYSWFDSCGYSGNSVYSVTIIYEDNCISDLDITANVTSNQTDIQDASVTITATNKIFNTAHAEYDAGTAVILNPGFEALENSTFEAYIEGCSNTLAPSTNNTSTNKSEFGNSFNVSLAPNPSQGAFKVKIDKDLKTINYSLYDFSGNTIVSDSLENTNSFTINKNGLPKGIYLLKIESNEGVMTKKVIIN</sequence>
<evidence type="ECO:0000256" key="1">
    <source>
        <dbReference type="ARBA" id="ARBA00022729"/>
    </source>
</evidence>
<dbReference type="InterPro" id="IPR026444">
    <property type="entry name" value="Secre_tail"/>
</dbReference>
<gene>
    <name evidence="3" type="ORF">ULMA_05940</name>
</gene>
<dbReference type="Gene3D" id="2.60.120.380">
    <property type="match status" value="1"/>
</dbReference>
<dbReference type="Pfam" id="PF18962">
    <property type="entry name" value="Por_Secre_tail"/>
    <property type="match status" value="1"/>
</dbReference>
<feature type="domain" description="Secretion system C-terminal sorting" evidence="2">
    <location>
        <begin position="233"/>
        <end position="303"/>
    </location>
</feature>
<dbReference type="OrthoDB" id="1055762at2"/>
<keyword evidence="1" id="KW-0732">Signal</keyword>
<dbReference type="RefSeq" id="WP_151672559.1">
    <property type="nucleotide sequence ID" value="NZ_BKCG01000001.1"/>
</dbReference>
<protein>
    <recommendedName>
        <fullName evidence="2">Secretion system C-terminal sorting domain-containing protein</fullName>
    </recommendedName>
</protein>
<proteinExistence type="predicted"/>
<reference evidence="3 4" key="1">
    <citation type="submission" date="2019-08" db="EMBL/GenBank/DDBJ databases">
        <title>Draft genome sequence of Ulvibacter marinus type strain NBRC 109484.</title>
        <authorList>
            <person name="Kawano K."/>
            <person name="Ushijima N."/>
            <person name="Kihara M."/>
            <person name="Itoh H."/>
        </authorList>
    </citation>
    <scope>NUCLEOTIDE SEQUENCE [LARGE SCALE GENOMIC DNA]</scope>
    <source>
        <strain evidence="3 4">NBRC 109484</strain>
    </source>
</reference>
<accession>A0A5J4IUR9</accession>
<evidence type="ECO:0000259" key="2">
    <source>
        <dbReference type="Pfam" id="PF18962"/>
    </source>
</evidence>
<dbReference type="EMBL" id="BKCG01000001">
    <property type="protein sequence ID" value="GER58486.1"/>
    <property type="molecule type" value="Genomic_DNA"/>
</dbReference>
<evidence type="ECO:0000313" key="4">
    <source>
        <dbReference type="Proteomes" id="UP000326509"/>
    </source>
</evidence>
<evidence type="ECO:0000313" key="3">
    <source>
        <dbReference type="EMBL" id="GER58486.1"/>
    </source>
</evidence>
<dbReference type="InterPro" id="IPR055015">
    <property type="entry name" value="GCX_COOH"/>
</dbReference>
<keyword evidence="4" id="KW-1185">Reference proteome</keyword>
<dbReference type="Proteomes" id="UP000326509">
    <property type="component" value="Unassembled WGS sequence"/>
</dbReference>
<name>A0A5J4IUR9_9FLAO</name>
<dbReference type="NCBIfam" id="NF045639">
    <property type="entry name" value="GCX_COOH"/>
    <property type="match status" value="1"/>
</dbReference>
<comment type="caution">
    <text evidence="3">The sequence shown here is derived from an EMBL/GenBank/DDBJ whole genome shotgun (WGS) entry which is preliminary data.</text>
</comment>
<dbReference type="NCBIfam" id="TIGR04183">
    <property type="entry name" value="Por_Secre_tail"/>
    <property type="match status" value="1"/>
</dbReference>